<evidence type="ECO:0000259" key="3">
    <source>
        <dbReference type="PROSITE" id="PS50878"/>
    </source>
</evidence>
<dbReference type="InterPro" id="IPR000477">
    <property type="entry name" value="RT_dom"/>
</dbReference>
<proteinExistence type="inferred from homology"/>
<accession>A0A913YWD0</accession>
<comment type="similarity">
    <text evidence="1">Belongs to the metallo-dependent hydrolases superfamily. TatD-type hydrolase family.</text>
</comment>
<dbReference type="SUPFAM" id="SSF51556">
    <property type="entry name" value="Metallo-dependent hydrolases"/>
    <property type="match status" value="1"/>
</dbReference>
<protein>
    <recommendedName>
        <fullName evidence="3">Reverse transcriptase domain-containing protein</fullName>
    </recommendedName>
</protein>
<dbReference type="Proteomes" id="UP000887568">
    <property type="component" value="Unplaced"/>
</dbReference>
<dbReference type="InterPro" id="IPR043502">
    <property type="entry name" value="DNA/RNA_pol_sf"/>
</dbReference>
<keyword evidence="2" id="KW-0378">Hydrolase</keyword>
<reference evidence="4" key="1">
    <citation type="submission" date="2022-11" db="UniProtKB">
        <authorList>
            <consortium name="EnsemblMetazoa"/>
        </authorList>
    </citation>
    <scope>IDENTIFICATION</scope>
</reference>
<dbReference type="Pfam" id="PF00078">
    <property type="entry name" value="RVT_1"/>
    <property type="match status" value="1"/>
</dbReference>
<dbReference type="GeneID" id="119718766"/>
<dbReference type="InterPro" id="IPR001130">
    <property type="entry name" value="TatD-like"/>
</dbReference>
<keyword evidence="5" id="KW-1185">Reference proteome</keyword>
<sequence>MADAQDAQDAKLEDVIEDTIKELISTGDIKANRALRQKLRPHDPSDLDFDFQEDFTDEERDSSPTMEDPPPLFHQQLEDGKNLVQAFSKPIYWPNTYHHKNDPEFKEVAKRIPLERLVLETDAPHFIPPWSRSSYSNPTNARLVAHEVACIRRMNEEDVRTHCLRNTTFLYGPKKMQENDPASTTILRLQQENSDLLQTNIQLQSQLCDSRGELAKAKNLTTGFFHEKVNNLISSIDKNAVDLSVDIQRDCNSTLSSFQPVTCNDVKRLILKSATKSCTLDPIPTSLLKQCLDSLLTSITRIINASLACGLMPDSLKEAHVTPVLKKTTLDRHEIKNYRPISNLKFLFKTIERAVVTQLTDYLDEHSLHSPMQSAYRLFHSTETALLRNQNNLLRAVDQQQEAVLILLDFSAAFDTINHQLLIQRLRDRYGITGSALDCFQSYLQGRLQAVRIRDVLSHKHILEHGVPRGSVLGPVIFTMYTAPLGDILNAHGINYMTYADADIHCNDRSVQKLHRD</sequence>
<evidence type="ECO:0000313" key="5">
    <source>
        <dbReference type="Proteomes" id="UP000887568"/>
    </source>
</evidence>
<dbReference type="PROSITE" id="PS01091">
    <property type="entry name" value="TATD_3"/>
    <property type="match status" value="1"/>
</dbReference>
<dbReference type="GO" id="GO:0016788">
    <property type="term" value="F:hydrolase activity, acting on ester bonds"/>
    <property type="evidence" value="ECO:0007669"/>
    <property type="project" value="InterPro"/>
</dbReference>
<dbReference type="SUPFAM" id="SSF56672">
    <property type="entry name" value="DNA/RNA polymerases"/>
    <property type="match status" value="1"/>
</dbReference>
<evidence type="ECO:0000256" key="1">
    <source>
        <dbReference type="ARBA" id="ARBA00009275"/>
    </source>
</evidence>
<evidence type="ECO:0000256" key="2">
    <source>
        <dbReference type="ARBA" id="ARBA00022801"/>
    </source>
</evidence>
<name>A0A913YWD0_PATMI</name>
<dbReference type="EnsemblMetazoa" id="XM_038188176.1">
    <property type="protein sequence ID" value="XP_038044104.1"/>
    <property type="gene ID" value="LOC119718766"/>
</dbReference>
<dbReference type="AlphaFoldDB" id="A0A913YWD0"/>
<organism evidence="4 5">
    <name type="scientific">Patiria miniata</name>
    <name type="common">Bat star</name>
    <name type="synonym">Asterina miniata</name>
    <dbReference type="NCBI Taxonomy" id="46514"/>
    <lineage>
        <taxon>Eukaryota</taxon>
        <taxon>Metazoa</taxon>
        <taxon>Echinodermata</taxon>
        <taxon>Eleutherozoa</taxon>
        <taxon>Asterozoa</taxon>
        <taxon>Asteroidea</taxon>
        <taxon>Valvatacea</taxon>
        <taxon>Valvatida</taxon>
        <taxon>Asterinidae</taxon>
        <taxon>Patiria</taxon>
    </lineage>
</organism>
<feature type="domain" description="Reverse transcriptase" evidence="3">
    <location>
        <begin position="305"/>
        <end position="517"/>
    </location>
</feature>
<evidence type="ECO:0000313" key="4">
    <source>
        <dbReference type="EnsemblMetazoa" id="XP_038044104.1"/>
    </source>
</evidence>
<dbReference type="InterPro" id="IPR018228">
    <property type="entry name" value="DNase_TatD-rel_CS"/>
</dbReference>
<dbReference type="RefSeq" id="XP_038044104.1">
    <property type="nucleotide sequence ID" value="XM_038188176.1"/>
</dbReference>
<dbReference type="PANTHER" id="PTHR33332">
    <property type="entry name" value="REVERSE TRANSCRIPTASE DOMAIN-CONTAINING PROTEIN"/>
    <property type="match status" value="1"/>
</dbReference>
<dbReference type="OrthoDB" id="10067249at2759"/>
<dbReference type="PROSITE" id="PS50878">
    <property type="entry name" value="RT_POL"/>
    <property type="match status" value="1"/>
</dbReference>
<dbReference type="Pfam" id="PF01026">
    <property type="entry name" value="TatD_DNase"/>
    <property type="match status" value="1"/>
</dbReference>
<dbReference type="Gene3D" id="3.20.20.140">
    <property type="entry name" value="Metal-dependent hydrolases"/>
    <property type="match status" value="1"/>
</dbReference>
<dbReference type="InterPro" id="IPR032466">
    <property type="entry name" value="Metal_Hydrolase"/>
</dbReference>